<dbReference type="InterPro" id="IPR004360">
    <property type="entry name" value="Glyas_Fos-R_dOase_dom"/>
</dbReference>
<dbReference type="EMBL" id="JAUSUW010000016">
    <property type="protein sequence ID" value="MDQ0423090.1"/>
    <property type="molecule type" value="Genomic_DNA"/>
</dbReference>
<evidence type="ECO:0000259" key="1">
    <source>
        <dbReference type="PROSITE" id="PS51819"/>
    </source>
</evidence>
<accession>A0ABU0GCM3</accession>
<protein>
    <submittedName>
        <fullName evidence="2">Catechol 2,3-dioxygenase-like lactoylglutathione lyase family enzyme</fullName>
    </submittedName>
</protein>
<keyword evidence="3" id="KW-1185">Reference proteome</keyword>
<dbReference type="InterPro" id="IPR029068">
    <property type="entry name" value="Glyas_Bleomycin-R_OHBP_Dase"/>
</dbReference>
<dbReference type="PANTHER" id="PTHR36503">
    <property type="entry name" value="BLR2520 PROTEIN"/>
    <property type="match status" value="1"/>
</dbReference>
<gene>
    <name evidence="2" type="ORF">J2045_004142</name>
</gene>
<name>A0ABU0GCM3_9HYPH</name>
<sequence length="125" mass="14048">MNSKNEGALRFGRIAATLPVKDIECAKAFYIDLLGFRSVFENGSPIGFVILQRDDAELHLTLQKNHTAADFNVAHMMVENIDHLHDLVQGRGLKVVKRLQDKDYGLRAFVFEDPDGNRIDVGQPI</sequence>
<dbReference type="PROSITE" id="PS51819">
    <property type="entry name" value="VOC"/>
    <property type="match status" value="1"/>
</dbReference>
<comment type="caution">
    <text evidence="2">The sequence shown here is derived from an EMBL/GenBank/DDBJ whole genome shotgun (WGS) entry which is preliminary data.</text>
</comment>
<feature type="domain" description="VOC" evidence="1">
    <location>
        <begin position="10"/>
        <end position="124"/>
    </location>
</feature>
<evidence type="ECO:0000313" key="2">
    <source>
        <dbReference type="EMBL" id="MDQ0423090.1"/>
    </source>
</evidence>
<proteinExistence type="predicted"/>
<organism evidence="2 3">
    <name type="scientific">Peteryoungia aggregata LMG 23059</name>
    <dbReference type="NCBI Taxonomy" id="1368425"/>
    <lineage>
        <taxon>Bacteria</taxon>
        <taxon>Pseudomonadati</taxon>
        <taxon>Pseudomonadota</taxon>
        <taxon>Alphaproteobacteria</taxon>
        <taxon>Hyphomicrobiales</taxon>
        <taxon>Rhizobiaceae</taxon>
        <taxon>Peteryoungia</taxon>
    </lineage>
</organism>
<dbReference type="SUPFAM" id="SSF54593">
    <property type="entry name" value="Glyoxalase/Bleomycin resistance protein/Dihydroxybiphenyl dioxygenase"/>
    <property type="match status" value="1"/>
</dbReference>
<dbReference type="Pfam" id="PF00903">
    <property type="entry name" value="Glyoxalase"/>
    <property type="match status" value="1"/>
</dbReference>
<dbReference type="PANTHER" id="PTHR36503:SF1">
    <property type="entry name" value="BLR2520 PROTEIN"/>
    <property type="match status" value="1"/>
</dbReference>
<dbReference type="RefSeq" id="WP_307376496.1">
    <property type="nucleotide sequence ID" value="NZ_JAUSUW010000016.1"/>
</dbReference>
<dbReference type="Proteomes" id="UP001238496">
    <property type="component" value="Unassembled WGS sequence"/>
</dbReference>
<reference evidence="2 3" key="1">
    <citation type="submission" date="2023-07" db="EMBL/GenBank/DDBJ databases">
        <title>Genomic Encyclopedia of Type Strains, Phase IV (KMG-IV): sequencing the most valuable type-strain genomes for metagenomic binning, comparative biology and taxonomic classification.</title>
        <authorList>
            <person name="Goeker M."/>
        </authorList>
    </citation>
    <scope>NUCLEOTIDE SEQUENCE [LARGE SCALE GENOMIC DNA]</scope>
    <source>
        <strain evidence="2 3">DSM 1111</strain>
    </source>
</reference>
<evidence type="ECO:0000313" key="3">
    <source>
        <dbReference type="Proteomes" id="UP001238496"/>
    </source>
</evidence>
<dbReference type="InterPro" id="IPR037523">
    <property type="entry name" value="VOC_core"/>
</dbReference>
<dbReference type="Gene3D" id="3.10.180.10">
    <property type="entry name" value="2,3-Dihydroxybiphenyl 1,2-Dioxygenase, domain 1"/>
    <property type="match status" value="1"/>
</dbReference>